<evidence type="ECO:0000313" key="1">
    <source>
        <dbReference type="EMBL" id="KAI4306995.1"/>
    </source>
</evidence>
<proteinExistence type="predicted"/>
<keyword evidence="2" id="KW-1185">Reference proteome</keyword>
<dbReference type="Proteomes" id="UP000828941">
    <property type="component" value="Chromosome 12"/>
</dbReference>
<accession>A0ACB9LBQ4</accession>
<dbReference type="EMBL" id="CM039437">
    <property type="protein sequence ID" value="KAI4306995.1"/>
    <property type="molecule type" value="Genomic_DNA"/>
</dbReference>
<comment type="caution">
    <text evidence="1">The sequence shown here is derived from an EMBL/GenBank/DDBJ whole genome shotgun (WGS) entry which is preliminary data.</text>
</comment>
<evidence type="ECO:0000313" key="2">
    <source>
        <dbReference type="Proteomes" id="UP000828941"/>
    </source>
</evidence>
<gene>
    <name evidence="1" type="ORF">L6164_030229</name>
</gene>
<name>A0ACB9LBQ4_BAUVA</name>
<organism evidence="1 2">
    <name type="scientific">Bauhinia variegata</name>
    <name type="common">Purple orchid tree</name>
    <name type="synonym">Phanera variegata</name>
    <dbReference type="NCBI Taxonomy" id="167791"/>
    <lineage>
        <taxon>Eukaryota</taxon>
        <taxon>Viridiplantae</taxon>
        <taxon>Streptophyta</taxon>
        <taxon>Embryophyta</taxon>
        <taxon>Tracheophyta</taxon>
        <taxon>Spermatophyta</taxon>
        <taxon>Magnoliopsida</taxon>
        <taxon>eudicotyledons</taxon>
        <taxon>Gunneridae</taxon>
        <taxon>Pentapetalae</taxon>
        <taxon>rosids</taxon>
        <taxon>fabids</taxon>
        <taxon>Fabales</taxon>
        <taxon>Fabaceae</taxon>
        <taxon>Cercidoideae</taxon>
        <taxon>Cercideae</taxon>
        <taxon>Bauhiniinae</taxon>
        <taxon>Bauhinia</taxon>
    </lineage>
</organism>
<reference evidence="1 2" key="1">
    <citation type="journal article" date="2022" name="DNA Res.">
        <title>Chromosomal-level genome assembly of the orchid tree Bauhinia variegata (Leguminosae; Cercidoideae) supports the allotetraploid origin hypothesis of Bauhinia.</title>
        <authorList>
            <person name="Zhong Y."/>
            <person name="Chen Y."/>
            <person name="Zheng D."/>
            <person name="Pang J."/>
            <person name="Liu Y."/>
            <person name="Luo S."/>
            <person name="Meng S."/>
            <person name="Qian L."/>
            <person name="Wei D."/>
            <person name="Dai S."/>
            <person name="Zhou R."/>
        </authorList>
    </citation>
    <scope>NUCLEOTIDE SEQUENCE [LARGE SCALE GENOMIC DNA]</scope>
    <source>
        <strain evidence="1">BV-YZ2020</strain>
    </source>
</reference>
<protein>
    <submittedName>
        <fullName evidence="1">Uncharacterized protein</fullName>
    </submittedName>
</protein>
<sequence>MEITLSNSASCPRHMACLGIFLFLWQRELAAEEFPLEIPIQVNSKHQSSSTTNKKIHGKTRNLHINKHKTFFHEYSYTFYRIDIWKPFSREKENENIHRCQTRV</sequence>